<evidence type="ECO:0000313" key="1">
    <source>
        <dbReference type="EMBL" id="MBS9533864.1"/>
    </source>
</evidence>
<dbReference type="RefSeq" id="WP_214092746.1">
    <property type="nucleotide sequence ID" value="NZ_JAHCLR010000015.1"/>
</dbReference>
<evidence type="ECO:0000313" key="2">
    <source>
        <dbReference type="Proteomes" id="UP001519535"/>
    </source>
</evidence>
<dbReference type="EMBL" id="JAHCLR010000015">
    <property type="protein sequence ID" value="MBS9533864.1"/>
    <property type="molecule type" value="Genomic_DNA"/>
</dbReference>
<sequence>MSGLLGVARRNLLVKQGSALAAATVVTGASLLGATVVGEQVAGAPLGHVQHIVTPTAFPTFSESLQNLLNTLHVGTLNGVLAMFGVDPGSTSGADFTADSTVADLLKSFNPGGQTFSQAFAALGVPLSDPLYSTSGESLLGSATWTINGQTVANPLVFHEPASFFTQPQGSVGIQDLSYTDSINGTPLGNVGLGQLVDMLFGGANQADSHSLADLASQLNFSLSQHVPAALTSMLSGVGWLAGLPSNPTYADLVDVAGKNLDNFNQLIQGKGPLGGLTDEFNLHLDENSSINDWLSALLGTPTDPVRLWTVPVVSSVLTNPNTWITTGSPTLSLDGTPATTLGGYLETIGWGTGTEHLADQSLADLLGLNPSETWNDYLANMAFGGSFFNPGPDLGDQTIGTFLGSLLPDSSTLSVTGATTVTSFLEALGLLSP</sequence>
<name>A0ABS5RI39_9MYCO</name>
<accession>A0ABS5RI39</accession>
<protein>
    <recommendedName>
        <fullName evidence="3">PE-PPE domain-containing protein</fullName>
    </recommendedName>
</protein>
<evidence type="ECO:0008006" key="3">
    <source>
        <dbReference type="Google" id="ProtNLM"/>
    </source>
</evidence>
<comment type="caution">
    <text evidence="1">The sequence shown here is derived from an EMBL/GenBank/DDBJ whole genome shotgun (WGS) entry which is preliminary data.</text>
</comment>
<keyword evidence="2" id="KW-1185">Reference proteome</keyword>
<reference evidence="1 2" key="1">
    <citation type="submission" date="2021-05" db="EMBL/GenBank/DDBJ databases">
        <title>Mycobacterium acidophilum sp. nov., an extremely acid-tolerant member of the genus Mycobacterium.</title>
        <authorList>
            <person name="Xia J."/>
        </authorList>
    </citation>
    <scope>NUCLEOTIDE SEQUENCE [LARGE SCALE GENOMIC DNA]</scope>
    <source>
        <strain evidence="1 2">M1</strain>
    </source>
</reference>
<proteinExistence type="predicted"/>
<gene>
    <name evidence="1" type="ORF">KIH27_09735</name>
</gene>
<organism evidence="1 2">
    <name type="scientific">Mycolicibacter acidiphilus</name>
    <dbReference type="NCBI Taxonomy" id="2835306"/>
    <lineage>
        <taxon>Bacteria</taxon>
        <taxon>Bacillati</taxon>
        <taxon>Actinomycetota</taxon>
        <taxon>Actinomycetes</taxon>
        <taxon>Mycobacteriales</taxon>
        <taxon>Mycobacteriaceae</taxon>
        <taxon>Mycolicibacter</taxon>
    </lineage>
</organism>
<dbReference type="Proteomes" id="UP001519535">
    <property type="component" value="Unassembled WGS sequence"/>
</dbReference>